<dbReference type="GO" id="GO:0006334">
    <property type="term" value="P:nucleosome assembly"/>
    <property type="evidence" value="ECO:0007669"/>
    <property type="project" value="InterPro"/>
</dbReference>
<dbReference type="GO" id="GO:0000786">
    <property type="term" value="C:nucleosome"/>
    <property type="evidence" value="ECO:0007669"/>
    <property type="project" value="InterPro"/>
</dbReference>
<evidence type="ECO:0000256" key="1">
    <source>
        <dbReference type="SAM" id="MobiDB-lite"/>
    </source>
</evidence>
<proteinExistence type="predicted"/>
<feature type="region of interest" description="Disordered" evidence="1">
    <location>
        <begin position="84"/>
        <end position="149"/>
    </location>
</feature>
<dbReference type="Proteomes" id="UP000272942">
    <property type="component" value="Unassembled WGS sequence"/>
</dbReference>
<accession>A0A3P8HKE4</accession>
<organism evidence="3 4">
    <name type="scientific">Echinostoma caproni</name>
    <dbReference type="NCBI Taxonomy" id="27848"/>
    <lineage>
        <taxon>Eukaryota</taxon>
        <taxon>Metazoa</taxon>
        <taxon>Spiralia</taxon>
        <taxon>Lophotrochozoa</taxon>
        <taxon>Platyhelminthes</taxon>
        <taxon>Trematoda</taxon>
        <taxon>Digenea</taxon>
        <taxon>Plagiorchiida</taxon>
        <taxon>Echinostomata</taxon>
        <taxon>Echinostomatoidea</taxon>
        <taxon>Echinostomatidae</taxon>
        <taxon>Echinostoma</taxon>
    </lineage>
</organism>
<evidence type="ECO:0000259" key="2">
    <source>
        <dbReference type="PROSITE" id="PS51504"/>
    </source>
</evidence>
<keyword evidence="4" id="KW-1185">Reference proteome</keyword>
<dbReference type="SMART" id="SM00526">
    <property type="entry name" value="H15"/>
    <property type="match status" value="1"/>
</dbReference>
<dbReference type="CDD" id="cd00073">
    <property type="entry name" value="H15"/>
    <property type="match status" value="1"/>
</dbReference>
<dbReference type="GO" id="GO:0003677">
    <property type="term" value="F:DNA binding"/>
    <property type="evidence" value="ECO:0007669"/>
    <property type="project" value="InterPro"/>
</dbReference>
<evidence type="ECO:0000313" key="4">
    <source>
        <dbReference type="Proteomes" id="UP000272942"/>
    </source>
</evidence>
<dbReference type="InterPro" id="IPR036390">
    <property type="entry name" value="WH_DNA-bd_sf"/>
</dbReference>
<feature type="region of interest" description="Disordered" evidence="1">
    <location>
        <begin position="1"/>
        <end position="23"/>
    </location>
</feature>
<protein>
    <recommendedName>
        <fullName evidence="2">H15 domain-containing protein</fullName>
    </recommendedName>
</protein>
<dbReference type="Pfam" id="PF00538">
    <property type="entry name" value="Linker_histone"/>
    <property type="match status" value="1"/>
</dbReference>
<dbReference type="OrthoDB" id="10067792at2759"/>
<dbReference type="PROSITE" id="PS51504">
    <property type="entry name" value="H15"/>
    <property type="match status" value="1"/>
</dbReference>
<reference evidence="3 4" key="1">
    <citation type="submission" date="2018-11" db="EMBL/GenBank/DDBJ databases">
        <authorList>
            <consortium name="Pathogen Informatics"/>
        </authorList>
    </citation>
    <scope>NUCLEOTIDE SEQUENCE [LARGE SCALE GENOMIC DNA]</scope>
    <source>
        <strain evidence="3 4">Egypt</strain>
    </source>
</reference>
<dbReference type="Gene3D" id="1.10.10.10">
    <property type="entry name" value="Winged helix-like DNA-binding domain superfamily/Winged helix DNA-binding domain"/>
    <property type="match status" value="1"/>
</dbReference>
<dbReference type="EMBL" id="UZAN01056442">
    <property type="protein sequence ID" value="VDP91260.1"/>
    <property type="molecule type" value="Genomic_DNA"/>
</dbReference>
<evidence type="ECO:0000313" key="3">
    <source>
        <dbReference type="EMBL" id="VDP91260.1"/>
    </source>
</evidence>
<gene>
    <name evidence="3" type="ORF">ECPE_LOCUS13988</name>
</gene>
<feature type="domain" description="H15" evidence="2">
    <location>
        <begin position="1"/>
        <end position="93"/>
    </location>
</feature>
<sequence length="169" mass="19101">MIMSAPAADPAKKPKTANPKAPVSHPPVIYIVEDRKGPSLPTIKKYIAVNYKVDVAKLGPHIRRGIVHAVENGVLVHVGNKAKGKSGRFKLDEKKATVKKPEAPKVKKAATPNKPKVAKKPLSLRPRPRQSLKLWRPKRRRPKGQRFPRSLRLRRRLLRRISCYRDLDS</sequence>
<dbReference type="SUPFAM" id="SSF46785">
    <property type="entry name" value="Winged helix' DNA-binding domain"/>
    <property type="match status" value="1"/>
</dbReference>
<dbReference type="InterPro" id="IPR005818">
    <property type="entry name" value="Histone_H1/H5_H15"/>
</dbReference>
<dbReference type="InterPro" id="IPR036388">
    <property type="entry name" value="WH-like_DNA-bd_sf"/>
</dbReference>
<feature type="compositionally biased region" description="Basic residues" evidence="1">
    <location>
        <begin position="126"/>
        <end position="149"/>
    </location>
</feature>
<feature type="compositionally biased region" description="Basic and acidic residues" evidence="1">
    <location>
        <begin position="89"/>
        <end position="105"/>
    </location>
</feature>
<name>A0A3P8HKE4_9TREM</name>
<dbReference type="AlphaFoldDB" id="A0A3P8HKE4"/>